<sequence length="223" mass="24106">MLSVVAALVLALVVGGVMWFQNRDSGMVPYTISLPHKILDGGYYKKKDLSTICSHCLTSDDEIEKLGIKKGFPWSAYYVQNPAESAAGDPKKRPTISVIGIQGKVAKPVDSVDAVLARMHKDDAKNAKALGVKIEVIEGTKVKAYTGDTFDGTTMKCESVMMKPKQGLDNDVTVSRCVWGDTSAVGIVQQQGVGVEADVMHTNDLTDATTKIRNEVRQPHPKA</sequence>
<gene>
    <name evidence="1" type="ORF">SNA_27935</name>
</gene>
<reference evidence="1 2" key="1">
    <citation type="submission" date="2014-09" db="EMBL/GenBank/DDBJ databases">
        <title>Draft genome sequence of Streptomyces natalensis ATCC 27448, producer of the antifungal pimaricin.</title>
        <authorList>
            <person name="Mendes M.V."/>
            <person name="Beites T."/>
            <person name="Pires S."/>
            <person name="Santos C.L."/>
            <person name="Moradas-Ferreira P."/>
        </authorList>
    </citation>
    <scope>NUCLEOTIDE SEQUENCE [LARGE SCALE GENOMIC DNA]</scope>
    <source>
        <strain evidence="1 2">ATCC 27448</strain>
    </source>
</reference>
<name>A0A0D7CH65_9ACTN</name>
<accession>A0A0D7CH65</accession>
<keyword evidence="2" id="KW-1185">Reference proteome</keyword>
<protein>
    <submittedName>
        <fullName evidence="1">Uncharacterized protein</fullName>
    </submittedName>
</protein>
<evidence type="ECO:0000313" key="2">
    <source>
        <dbReference type="Proteomes" id="UP000032458"/>
    </source>
</evidence>
<dbReference type="AlphaFoldDB" id="A0A0D7CH65"/>
<comment type="caution">
    <text evidence="1">The sequence shown here is derived from an EMBL/GenBank/DDBJ whole genome shotgun (WGS) entry which is preliminary data.</text>
</comment>
<dbReference type="PATRIC" id="fig|1240678.4.peg.5957"/>
<dbReference type="EMBL" id="JRKI01000034">
    <property type="protein sequence ID" value="KIZ15386.1"/>
    <property type="molecule type" value="Genomic_DNA"/>
</dbReference>
<evidence type="ECO:0000313" key="1">
    <source>
        <dbReference type="EMBL" id="KIZ15386.1"/>
    </source>
</evidence>
<dbReference type="Proteomes" id="UP000032458">
    <property type="component" value="Unassembled WGS sequence"/>
</dbReference>
<proteinExistence type="predicted"/>
<organism evidence="1 2">
    <name type="scientific">Streptomyces natalensis ATCC 27448</name>
    <dbReference type="NCBI Taxonomy" id="1240678"/>
    <lineage>
        <taxon>Bacteria</taxon>
        <taxon>Bacillati</taxon>
        <taxon>Actinomycetota</taxon>
        <taxon>Actinomycetes</taxon>
        <taxon>Kitasatosporales</taxon>
        <taxon>Streptomycetaceae</taxon>
        <taxon>Streptomyces</taxon>
    </lineage>
</organism>